<evidence type="ECO:0000256" key="3">
    <source>
        <dbReference type="ARBA" id="ARBA00022801"/>
    </source>
</evidence>
<dbReference type="InterPro" id="IPR029045">
    <property type="entry name" value="ClpP/crotonase-like_dom_sf"/>
</dbReference>
<evidence type="ECO:0000313" key="7">
    <source>
        <dbReference type="EMBL" id="AJF06941.1"/>
    </source>
</evidence>
<name>A0A0B5FTJ0_9BACT</name>
<dbReference type="CDD" id="cd07023">
    <property type="entry name" value="S49_Sppa_N_C"/>
    <property type="match status" value="1"/>
</dbReference>
<reference evidence="7 8" key="1">
    <citation type="journal article" date="2015" name="Genome Announc.">
        <title>Genomes of Geoalkalibacter ferrihydriticus Z-0531T and Geoalkalibacter subterraneus Red1T, Two Haloalkaliphilic Metal-Reducing Deltaproteobacteria.</title>
        <authorList>
            <person name="Badalamenti J.P."/>
            <person name="Krajmalnik-Brown R."/>
            <person name="Torres C.I."/>
            <person name="Bond D.R."/>
        </authorList>
    </citation>
    <scope>NUCLEOTIDE SEQUENCE [LARGE SCALE GENOMIC DNA]</scope>
    <source>
        <strain evidence="7 8">Red1</strain>
    </source>
</reference>
<keyword evidence="8" id="KW-1185">Reference proteome</keyword>
<proteinExistence type="inferred from homology"/>
<evidence type="ECO:0000256" key="1">
    <source>
        <dbReference type="ARBA" id="ARBA00008683"/>
    </source>
</evidence>
<dbReference type="RefSeq" id="WP_040200775.1">
    <property type="nucleotide sequence ID" value="NZ_CP010311.1"/>
</dbReference>
<keyword evidence="4" id="KW-0720">Serine protease</keyword>
<dbReference type="AlphaFoldDB" id="A0A0B5FTJ0"/>
<keyword evidence="3" id="KW-0378">Hydrolase</keyword>
<dbReference type="Proteomes" id="UP000035036">
    <property type="component" value="Chromosome"/>
</dbReference>
<dbReference type="PANTHER" id="PTHR42987">
    <property type="entry name" value="PEPTIDASE S49"/>
    <property type="match status" value="1"/>
</dbReference>
<gene>
    <name evidence="7" type="ORF">GSUB_10770</name>
</gene>
<dbReference type="HOGENOM" id="CLU_046540_0_0_7"/>
<dbReference type="EMBL" id="CP010311">
    <property type="protein sequence ID" value="AJF06941.1"/>
    <property type="molecule type" value="Genomic_DNA"/>
</dbReference>
<dbReference type="KEGG" id="gsb:GSUB_10770"/>
<keyword evidence="5" id="KW-0472">Membrane</keyword>
<evidence type="ECO:0000256" key="2">
    <source>
        <dbReference type="ARBA" id="ARBA00022670"/>
    </source>
</evidence>
<dbReference type="OrthoDB" id="9764363at2"/>
<evidence type="ECO:0000256" key="5">
    <source>
        <dbReference type="SAM" id="Phobius"/>
    </source>
</evidence>
<keyword evidence="2" id="KW-0645">Protease</keyword>
<dbReference type="Gene3D" id="3.90.226.10">
    <property type="entry name" value="2-enoyl-CoA Hydratase, Chain A, domain 1"/>
    <property type="match status" value="1"/>
</dbReference>
<dbReference type="InterPro" id="IPR047272">
    <property type="entry name" value="S49_SppA_C"/>
</dbReference>
<accession>A0A0B5FTJ0</accession>
<evidence type="ECO:0000256" key="4">
    <source>
        <dbReference type="ARBA" id="ARBA00022825"/>
    </source>
</evidence>
<organism evidence="7 8">
    <name type="scientific">Geoalkalibacter subterraneus</name>
    <dbReference type="NCBI Taxonomy" id="483547"/>
    <lineage>
        <taxon>Bacteria</taxon>
        <taxon>Pseudomonadati</taxon>
        <taxon>Thermodesulfobacteriota</taxon>
        <taxon>Desulfuromonadia</taxon>
        <taxon>Desulfuromonadales</taxon>
        <taxon>Geoalkalibacteraceae</taxon>
        <taxon>Geoalkalibacter</taxon>
    </lineage>
</organism>
<dbReference type="SUPFAM" id="SSF52096">
    <property type="entry name" value="ClpP/crotonase"/>
    <property type="match status" value="1"/>
</dbReference>
<evidence type="ECO:0000313" key="8">
    <source>
        <dbReference type="Proteomes" id="UP000035036"/>
    </source>
</evidence>
<keyword evidence="5" id="KW-0812">Transmembrane</keyword>
<dbReference type="Pfam" id="PF01343">
    <property type="entry name" value="Peptidase_S49"/>
    <property type="match status" value="1"/>
</dbReference>
<comment type="similarity">
    <text evidence="1">Belongs to the peptidase S49 family.</text>
</comment>
<dbReference type="PANTHER" id="PTHR42987:SF7">
    <property type="entry name" value="SIGNAL PEPTIDE PEPTIDASE SPPA-RELATED"/>
    <property type="match status" value="1"/>
</dbReference>
<protein>
    <submittedName>
        <fullName evidence="7">Multidrug transporter</fullName>
    </submittedName>
</protein>
<dbReference type="Gene3D" id="6.20.330.10">
    <property type="match status" value="1"/>
</dbReference>
<dbReference type="GO" id="GO:0006508">
    <property type="term" value="P:proteolysis"/>
    <property type="evidence" value="ECO:0007669"/>
    <property type="project" value="UniProtKB-KW"/>
</dbReference>
<sequence length="292" mass="31754">MNKKRPFLMALATFGAIFIVFFILILVFTHLTGRSIPFPSGDRIGVVQVLGPIVSSDKLNRDLIRFREDPSIKAIVLRVDSPGGGVGPSQEIHDEVAKTVKEKPVVVSMASVAASGGYYIAAPASSIVANPGSITGSIGVIMEFTNIEDLLDKVGLKTNVIKSGPHKDIGSPVRPMDESDRVILQNLIQDVHNQFIDAVAEGRDMERTVAAQLADGRIYTGKQALDLGLIDRLGNLQVAVDLAAELSGVEGEPQLVYPEKEKPRLVEFLIQETMGQLRQEIFPGLQYRWNGL</sequence>
<evidence type="ECO:0000259" key="6">
    <source>
        <dbReference type="Pfam" id="PF01343"/>
    </source>
</evidence>
<dbReference type="STRING" id="483547.GSUB_10770"/>
<keyword evidence="5" id="KW-1133">Transmembrane helix</keyword>
<dbReference type="NCBIfam" id="TIGR00706">
    <property type="entry name" value="SppA_dom"/>
    <property type="match status" value="1"/>
</dbReference>
<dbReference type="InterPro" id="IPR004635">
    <property type="entry name" value="Pept_S49_SppA"/>
</dbReference>
<dbReference type="InterPro" id="IPR002142">
    <property type="entry name" value="Peptidase_S49"/>
</dbReference>
<feature type="transmembrane region" description="Helical" evidence="5">
    <location>
        <begin position="7"/>
        <end position="28"/>
    </location>
</feature>
<dbReference type="GO" id="GO:0008236">
    <property type="term" value="F:serine-type peptidase activity"/>
    <property type="evidence" value="ECO:0007669"/>
    <property type="project" value="UniProtKB-KW"/>
</dbReference>
<feature type="domain" description="Peptidase S49" evidence="6">
    <location>
        <begin position="101"/>
        <end position="249"/>
    </location>
</feature>